<dbReference type="GO" id="GO:0000160">
    <property type="term" value="P:phosphorelay signal transduction system"/>
    <property type="evidence" value="ECO:0007669"/>
    <property type="project" value="InterPro"/>
</dbReference>
<dbReference type="InterPro" id="IPR011006">
    <property type="entry name" value="CheY-like_superfamily"/>
</dbReference>
<dbReference type="PANTHER" id="PTHR44591:SF3">
    <property type="entry name" value="RESPONSE REGULATORY DOMAIN-CONTAINING PROTEIN"/>
    <property type="match status" value="1"/>
</dbReference>
<keyword evidence="1 2" id="KW-0597">Phosphoprotein</keyword>
<accession>A0A1M5FPJ9</accession>
<dbReference type="Proteomes" id="UP000184041">
    <property type="component" value="Unassembled WGS sequence"/>
</dbReference>
<sequence length="139" mass="15889">MQQRTYFIITFKKYKQTMQSRAILIADQEEAVRESLQLIMSDEGYRCFSGSSKSEILKILDNEEINAIIIDSQLAIKTRLPTIIKEQYPSIKMVVISSYAALESIQLVLMDNTDGIILKPLDFDELIELVNRLTEPASL</sequence>
<dbReference type="OrthoDB" id="9789181at2"/>
<dbReference type="Gene3D" id="3.40.50.2300">
    <property type="match status" value="1"/>
</dbReference>
<dbReference type="SUPFAM" id="SSF52172">
    <property type="entry name" value="CheY-like"/>
    <property type="match status" value="1"/>
</dbReference>
<dbReference type="EMBL" id="FQUS01000015">
    <property type="protein sequence ID" value="SHF93349.1"/>
    <property type="molecule type" value="Genomic_DNA"/>
</dbReference>
<dbReference type="InterPro" id="IPR050595">
    <property type="entry name" value="Bact_response_regulator"/>
</dbReference>
<evidence type="ECO:0000256" key="1">
    <source>
        <dbReference type="ARBA" id="ARBA00022553"/>
    </source>
</evidence>
<evidence type="ECO:0000313" key="5">
    <source>
        <dbReference type="Proteomes" id="UP000184041"/>
    </source>
</evidence>
<feature type="modified residue" description="4-aspartylphosphate" evidence="2">
    <location>
        <position position="71"/>
    </location>
</feature>
<gene>
    <name evidence="4" type="ORF">SAMN05443144_11597</name>
</gene>
<organism evidence="4 5">
    <name type="scientific">Fodinibius roseus</name>
    <dbReference type="NCBI Taxonomy" id="1194090"/>
    <lineage>
        <taxon>Bacteria</taxon>
        <taxon>Pseudomonadati</taxon>
        <taxon>Balneolota</taxon>
        <taxon>Balneolia</taxon>
        <taxon>Balneolales</taxon>
        <taxon>Balneolaceae</taxon>
        <taxon>Fodinibius</taxon>
    </lineage>
</organism>
<dbReference type="PROSITE" id="PS50110">
    <property type="entry name" value="RESPONSE_REGULATORY"/>
    <property type="match status" value="1"/>
</dbReference>
<proteinExistence type="predicted"/>
<dbReference type="RefSeq" id="WP_073065667.1">
    <property type="nucleotide sequence ID" value="NZ_FQUS01000015.1"/>
</dbReference>
<reference evidence="4 5" key="1">
    <citation type="submission" date="2016-11" db="EMBL/GenBank/DDBJ databases">
        <authorList>
            <person name="Jaros S."/>
            <person name="Januszkiewicz K."/>
            <person name="Wedrychowicz H."/>
        </authorList>
    </citation>
    <scope>NUCLEOTIDE SEQUENCE [LARGE SCALE GENOMIC DNA]</scope>
    <source>
        <strain evidence="4 5">DSM 21986</strain>
    </source>
</reference>
<dbReference type="STRING" id="1194090.SAMN05443144_11597"/>
<feature type="domain" description="Response regulatory" evidence="3">
    <location>
        <begin position="22"/>
        <end position="134"/>
    </location>
</feature>
<keyword evidence="5" id="KW-1185">Reference proteome</keyword>
<dbReference type="SMART" id="SM00448">
    <property type="entry name" value="REC"/>
    <property type="match status" value="1"/>
</dbReference>
<dbReference type="InterPro" id="IPR001789">
    <property type="entry name" value="Sig_transdc_resp-reg_receiver"/>
</dbReference>
<evidence type="ECO:0000256" key="2">
    <source>
        <dbReference type="PROSITE-ProRule" id="PRU00169"/>
    </source>
</evidence>
<protein>
    <submittedName>
        <fullName evidence="4">Response regulator receiver domain-containing protein</fullName>
    </submittedName>
</protein>
<name>A0A1M5FPJ9_9BACT</name>
<dbReference type="Pfam" id="PF00072">
    <property type="entry name" value="Response_reg"/>
    <property type="match status" value="1"/>
</dbReference>
<dbReference type="PANTHER" id="PTHR44591">
    <property type="entry name" value="STRESS RESPONSE REGULATOR PROTEIN 1"/>
    <property type="match status" value="1"/>
</dbReference>
<evidence type="ECO:0000259" key="3">
    <source>
        <dbReference type="PROSITE" id="PS50110"/>
    </source>
</evidence>
<dbReference type="AlphaFoldDB" id="A0A1M5FPJ9"/>
<evidence type="ECO:0000313" key="4">
    <source>
        <dbReference type="EMBL" id="SHF93349.1"/>
    </source>
</evidence>